<dbReference type="AlphaFoldDB" id="A0A8H6INI9"/>
<protein>
    <submittedName>
        <fullName evidence="2">Uncharacterized protein</fullName>
    </submittedName>
</protein>
<dbReference type="Proteomes" id="UP000652219">
    <property type="component" value="Unassembled WGS sequence"/>
</dbReference>
<dbReference type="EMBL" id="WIGN01000616">
    <property type="protein sequence ID" value="KAF6787064.1"/>
    <property type="molecule type" value="Genomic_DNA"/>
</dbReference>
<comment type="caution">
    <text evidence="2">The sequence shown here is derived from an EMBL/GenBank/DDBJ whole genome shotgun (WGS) entry which is preliminary data.</text>
</comment>
<evidence type="ECO:0000256" key="1">
    <source>
        <dbReference type="SAM" id="MobiDB-lite"/>
    </source>
</evidence>
<gene>
    <name evidence="2" type="ORF">CSOJ01_15306</name>
</gene>
<proteinExistence type="predicted"/>
<organism evidence="2 3">
    <name type="scientific">Colletotrichum sojae</name>
    <dbReference type="NCBI Taxonomy" id="2175907"/>
    <lineage>
        <taxon>Eukaryota</taxon>
        <taxon>Fungi</taxon>
        <taxon>Dikarya</taxon>
        <taxon>Ascomycota</taxon>
        <taxon>Pezizomycotina</taxon>
        <taxon>Sordariomycetes</taxon>
        <taxon>Hypocreomycetidae</taxon>
        <taxon>Glomerellales</taxon>
        <taxon>Glomerellaceae</taxon>
        <taxon>Colletotrichum</taxon>
        <taxon>Colletotrichum orchidearum species complex</taxon>
    </lineage>
</organism>
<evidence type="ECO:0000313" key="2">
    <source>
        <dbReference type="EMBL" id="KAF6787064.1"/>
    </source>
</evidence>
<keyword evidence="3" id="KW-1185">Reference proteome</keyword>
<evidence type="ECO:0000313" key="3">
    <source>
        <dbReference type="Proteomes" id="UP000652219"/>
    </source>
</evidence>
<reference evidence="2 3" key="1">
    <citation type="journal article" date="2020" name="Phytopathology">
        <title>Genome Sequence Resources of Colletotrichum truncatum, C. plurivorum, C. musicola, and C. sojae: Four Species Pathogenic to Soybean (Glycine max).</title>
        <authorList>
            <person name="Rogerio F."/>
            <person name="Boufleur T.R."/>
            <person name="Ciampi-Guillardi M."/>
            <person name="Sukno S.A."/>
            <person name="Thon M.R."/>
            <person name="Massola Junior N.S."/>
            <person name="Baroncelli R."/>
        </authorList>
    </citation>
    <scope>NUCLEOTIDE SEQUENCE [LARGE SCALE GENOMIC DNA]</scope>
    <source>
        <strain evidence="2 3">LFN0009</strain>
    </source>
</reference>
<accession>A0A8H6INI9</accession>
<sequence>MITILTMIVSPTISASSHTNPSADGCSRCVVSSERRCGSQQRWPGWRCCHFPGGRADRACVASGGLRGAQHVLVGDRAEDDSGGLRYCVPGIRPPSPPSVSPSVFLPISRSGLAGGDGKGGLTVAAGVRWTNWVDCDGVLGCDAPGWTCGQAGLQGARPAVWEFIREFIARSDNYRDLELPEIQKLLSKVGEDLFPCSGIWEEPIGPDDAVLRDGDPDWTWSGEMDENGRWWKGKVPAGEMRAAWVVEFGDKLRKAGGIEHYVGIGVGALGDAALERRTQQDVDEGAGRGSKRKVPTGTEEPAGEGSERRSPDVRPKRRRTEATSDWMAGVENDGVVFRAKIDLSCISRDHTIFSMRAFPELAAIVDDDFGAHDDLIGMLTQRTMVGLLCMLPIEVRWRAARGRLSDATDSLGTLLPPGLTTRGWAGGAGDGLTTYARLRRT</sequence>
<feature type="compositionally biased region" description="Basic and acidic residues" evidence="1">
    <location>
        <begin position="306"/>
        <end position="315"/>
    </location>
</feature>
<feature type="region of interest" description="Disordered" evidence="1">
    <location>
        <begin position="279"/>
        <end position="326"/>
    </location>
</feature>
<name>A0A8H6INI9_9PEZI</name>